<evidence type="ECO:0000256" key="1">
    <source>
        <dbReference type="ARBA" id="ARBA00022679"/>
    </source>
</evidence>
<dbReference type="OrthoDB" id="8385759at2"/>
<dbReference type="AlphaFoldDB" id="A0A4R4NV46"/>
<sequence length="299" mass="33117">MTGADYVAVNKALWDERVPIHVASDFYDVAGFKAGAQTLRDFELAEVGDVTGLRLVHLQCHFGLDTLSWARRGAHVTGLDFSEKAVEAARTVADETGLEARFVVADVYDAPTALGDTYDIVYTGLGALCWLPDINRWSQVVASLLRPGGFVYLAEFHPFADTLDDAEGRTLTYDYFAEGPQIWDEPDAGSYADPQASVQHTRSVEFVHGLGEVVTALADSGLRIEFLHEHEYTLWRRFSVLERHGTTYRLPEGRPGIPLMYSLRATREPDEAERLAALMAGTGRAEEAQAWRARPASRP</sequence>
<dbReference type="CDD" id="cd02440">
    <property type="entry name" value="AdoMet_MTases"/>
    <property type="match status" value="1"/>
</dbReference>
<gene>
    <name evidence="3" type="ORF">E1284_19600</name>
</gene>
<keyword evidence="4" id="KW-1185">Reference proteome</keyword>
<proteinExistence type="predicted"/>
<dbReference type="InterPro" id="IPR029063">
    <property type="entry name" value="SAM-dependent_MTases_sf"/>
</dbReference>
<accession>A0A4R4NV46</accession>
<reference evidence="3 4" key="1">
    <citation type="submission" date="2019-03" db="EMBL/GenBank/DDBJ databases">
        <title>Draft genome sequences of novel Actinobacteria.</title>
        <authorList>
            <person name="Sahin N."/>
            <person name="Ay H."/>
            <person name="Saygin H."/>
        </authorList>
    </citation>
    <scope>NUCLEOTIDE SEQUENCE [LARGE SCALE GENOMIC DNA]</scope>
    <source>
        <strain evidence="3 4">DSM 45347</strain>
    </source>
</reference>
<dbReference type="SUPFAM" id="SSF53335">
    <property type="entry name" value="S-adenosyl-L-methionine-dependent methyltransferases"/>
    <property type="match status" value="1"/>
</dbReference>
<dbReference type="RefSeq" id="WP_131940949.1">
    <property type="nucleotide sequence ID" value="NZ_BAAAMX010000002.1"/>
</dbReference>
<evidence type="ECO:0000313" key="4">
    <source>
        <dbReference type="Proteomes" id="UP000295431"/>
    </source>
</evidence>
<keyword evidence="1 3" id="KW-0808">Transferase</keyword>
<dbReference type="InterPro" id="IPR041698">
    <property type="entry name" value="Methyltransf_25"/>
</dbReference>
<dbReference type="Proteomes" id="UP000295431">
    <property type="component" value="Unassembled WGS sequence"/>
</dbReference>
<dbReference type="EMBL" id="SMJW01000095">
    <property type="protein sequence ID" value="TDC13641.1"/>
    <property type="molecule type" value="Genomic_DNA"/>
</dbReference>
<dbReference type="GO" id="GO:0032259">
    <property type="term" value="P:methylation"/>
    <property type="evidence" value="ECO:0007669"/>
    <property type="project" value="UniProtKB-KW"/>
</dbReference>
<organism evidence="3 4">
    <name type="scientific">Actinomadura bangladeshensis</name>
    <dbReference type="NCBI Taxonomy" id="453573"/>
    <lineage>
        <taxon>Bacteria</taxon>
        <taxon>Bacillati</taxon>
        <taxon>Actinomycetota</taxon>
        <taxon>Actinomycetes</taxon>
        <taxon>Streptosporangiales</taxon>
        <taxon>Thermomonosporaceae</taxon>
        <taxon>Actinomadura</taxon>
    </lineage>
</organism>
<comment type="caution">
    <text evidence="3">The sequence shown here is derived from an EMBL/GenBank/DDBJ whole genome shotgun (WGS) entry which is preliminary data.</text>
</comment>
<keyword evidence="3" id="KW-0489">Methyltransferase</keyword>
<protein>
    <submittedName>
        <fullName evidence="3">Class I SAM-dependent methyltransferase</fullName>
    </submittedName>
</protein>
<evidence type="ECO:0000259" key="2">
    <source>
        <dbReference type="Pfam" id="PF13649"/>
    </source>
</evidence>
<dbReference type="PANTHER" id="PTHR43861">
    <property type="entry name" value="TRANS-ACONITATE 2-METHYLTRANSFERASE-RELATED"/>
    <property type="match status" value="1"/>
</dbReference>
<dbReference type="Gene3D" id="3.40.50.150">
    <property type="entry name" value="Vaccinia Virus protein VP39"/>
    <property type="match status" value="1"/>
</dbReference>
<dbReference type="GO" id="GO:0008168">
    <property type="term" value="F:methyltransferase activity"/>
    <property type="evidence" value="ECO:0007669"/>
    <property type="project" value="UniProtKB-KW"/>
</dbReference>
<feature type="domain" description="Methyltransferase" evidence="2">
    <location>
        <begin position="59"/>
        <end position="149"/>
    </location>
</feature>
<dbReference type="Pfam" id="PF13649">
    <property type="entry name" value="Methyltransf_25"/>
    <property type="match status" value="1"/>
</dbReference>
<evidence type="ECO:0000313" key="3">
    <source>
        <dbReference type="EMBL" id="TDC13641.1"/>
    </source>
</evidence>
<name>A0A4R4NV46_9ACTN</name>